<feature type="compositionally biased region" description="Low complexity" evidence="1">
    <location>
        <begin position="413"/>
        <end position="426"/>
    </location>
</feature>
<organism evidence="2 3">
    <name type="scientific">Aplysia californica</name>
    <name type="common">California sea hare</name>
    <dbReference type="NCBI Taxonomy" id="6500"/>
    <lineage>
        <taxon>Eukaryota</taxon>
        <taxon>Metazoa</taxon>
        <taxon>Spiralia</taxon>
        <taxon>Lophotrochozoa</taxon>
        <taxon>Mollusca</taxon>
        <taxon>Gastropoda</taxon>
        <taxon>Heterobranchia</taxon>
        <taxon>Euthyneura</taxon>
        <taxon>Tectipleura</taxon>
        <taxon>Aplysiida</taxon>
        <taxon>Aplysioidea</taxon>
        <taxon>Aplysiidae</taxon>
        <taxon>Aplysia</taxon>
    </lineage>
</organism>
<keyword evidence="2" id="KW-1185">Reference proteome</keyword>
<dbReference type="RefSeq" id="XP_012945897.1">
    <property type="nucleotide sequence ID" value="XM_013090443.1"/>
</dbReference>
<dbReference type="GeneID" id="106013792"/>
<sequence length="657" mass="71373">MVIQRVTSGLTKDVLYIGSAVPLETSEGLEAVQMPLRSRYPVENEEMLQGMMGTLEVLPEGIHLKFKDDNKLVILFPYSSLTLCAAVRCIKVTNTATNETVPRFVSLSSPEAGGANSNKPAIFTAIARRSKGRQILECHGFITMSPRDALDLVQWVSMYDRKAKHGNYATVGSSGMGQQQATYEAASAKGDMSFRTDTASTPGFPVQLAPGAPAKANVPQDFINEPPRQGYFYSTTSAQVKKYSLQKFSGGAGAGMGGAGASTMGGASTMMRGGGGGATMGGASAMGMTGPPGEEFPPGALHLPPGGGEQFESRRHGYAASTYSAPAYSAPRPRPPFMVPVRHYRPVPMVMRPMMMPPPPAPHPAMYSMARPRFFSPPPAVERAHPVPYVIAAPHHPPPGFYERPSRRGSGGSSSSDRSSSPDSPRMNGKTSKKNGSHAHHNHHHHHRHDDDSSESSSRPRTPTADYDSSKGGRVSRREQHYMRQGYTTRERHGSPTRSAHGKGFRGGPPRGYVLVPTPYNQYPPGHFPPGHYPPTMVRARSVPPHGERGSLNRKEKKSKKSKKDRKKKKKGSSKREEKEETAAYDGLSDGVTGYTSELGGGPNQPRDFRRTENQFQHERAFSKSLAEEIRKSTKGGQNEVNAYSYLGDQQNEGPLF</sequence>
<name>A0ABM1AE11_APLCA</name>
<protein>
    <submittedName>
        <fullName evidence="3">Uncharacterized protein LOC106013792</fullName>
    </submittedName>
</protein>
<accession>A0ABM1AE11</accession>
<evidence type="ECO:0000256" key="1">
    <source>
        <dbReference type="SAM" id="MobiDB-lite"/>
    </source>
</evidence>
<gene>
    <name evidence="3" type="primary">LOC106013792</name>
</gene>
<feature type="compositionally biased region" description="Basic residues" evidence="1">
    <location>
        <begin position="555"/>
        <end position="573"/>
    </location>
</feature>
<evidence type="ECO:0000313" key="3">
    <source>
        <dbReference type="RefSeq" id="XP_012945897.1"/>
    </source>
</evidence>
<feature type="compositionally biased region" description="Polar residues" evidence="1">
    <location>
        <begin position="635"/>
        <end position="657"/>
    </location>
</feature>
<feature type="compositionally biased region" description="Basic residues" evidence="1">
    <location>
        <begin position="431"/>
        <end position="448"/>
    </location>
</feature>
<feature type="region of interest" description="Disordered" evidence="1">
    <location>
        <begin position="390"/>
        <end position="657"/>
    </location>
</feature>
<dbReference type="Proteomes" id="UP000694888">
    <property type="component" value="Unplaced"/>
</dbReference>
<reference evidence="3" key="1">
    <citation type="submission" date="2025-08" db="UniProtKB">
        <authorList>
            <consortium name="RefSeq"/>
        </authorList>
    </citation>
    <scope>IDENTIFICATION</scope>
</reference>
<dbReference type="PANTHER" id="PTHR21219">
    <property type="entry name" value="FI19613P1"/>
    <property type="match status" value="1"/>
</dbReference>
<evidence type="ECO:0000313" key="2">
    <source>
        <dbReference type="Proteomes" id="UP000694888"/>
    </source>
</evidence>
<feature type="compositionally biased region" description="Basic and acidic residues" evidence="1">
    <location>
        <begin position="468"/>
        <end position="482"/>
    </location>
</feature>
<proteinExistence type="predicted"/>
<feature type="compositionally biased region" description="Basic and acidic residues" evidence="1">
    <location>
        <begin position="607"/>
        <end position="632"/>
    </location>
</feature>
<dbReference type="PANTHER" id="PTHR21219:SF3">
    <property type="entry name" value="FI19613P1"/>
    <property type="match status" value="1"/>
</dbReference>